<dbReference type="EMBL" id="BQNB010018628">
    <property type="protein sequence ID" value="GJT76480.1"/>
    <property type="molecule type" value="Genomic_DNA"/>
</dbReference>
<proteinExistence type="predicted"/>
<dbReference type="InterPro" id="IPR011037">
    <property type="entry name" value="Pyrv_Knase-like_insert_dom_sf"/>
</dbReference>
<dbReference type="InterPro" id="IPR013103">
    <property type="entry name" value="RVT_2"/>
</dbReference>
<evidence type="ECO:0000313" key="8">
    <source>
        <dbReference type="Proteomes" id="UP001151760"/>
    </source>
</evidence>
<dbReference type="Gene3D" id="3.30.40.10">
    <property type="entry name" value="Zinc/RING finger domain, C3HC4 (zinc finger)"/>
    <property type="match status" value="1"/>
</dbReference>
<dbReference type="Pfam" id="PF04564">
    <property type="entry name" value="U-box"/>
    <property type="match status" value="1"/>
</dbReference>
<reference evidence="7" key="2">
    <citation type="submission" date="2022-01" db="EMBL/GenBank/DDBJ databases">
        <authorList>
            <person name="Yamashiro T."/>
            <person name="Shiraishi A."/>
            <person name="Satake H."/>
            <person name="Nakayama K."/>
        </authorList>
    </citation>
    <scope>NUCLEOTIDE SEQUENCE</scope>
</reference>
<dbReference type="Proteomes" id="UP001151760">
    <property type="component" value="Unassembled WGS sequence"/>
</dbReference>
<dbReference type="InterPro" id="IPR013083">
    <property type="entry name" value="Znf_RING/FYVE/PHD"/>
</dbReference>
<dbReference type="EC" id="2.3.2.27" evidence="4"/>
<dbReference type="SUPFAM" id="SSF50800">
    <property type="entry name" value="PK beta-barrel domain-like"/>
    <property type="match status" value="1"/>
</dbReference>
<keyword evidence="2 4" id="KW-0808">Transferase</keyword>
<keyword evidence="8" id="KW-1185">Reference proteome</keyword>
<keyword evidence="3 4" id="KW-0833">Ubl conjugation pathway</keyword>
<dbReference type="InterPro" id="IPR058678">
    <property type="entry name" value="ARM_PUB"/>
</dbReference>
<dbReference type="Gene3D" id="2.40.33.10">
    <property type="entry name" value="PK beta-barrel domain-like"/>
    <property type="match status" value="1"/>
</dbReference>
<evidence type="ECO:0000256" key="1">
    <source>
        <dbReference type="ARBA" id="ARBA00004906"/>
    </source>
</evidence>
<dbReference type="Pfam" id="PF07727">
    <property type="entry name" value="RVT_2"/>
    <property type="match status" value="2"/>
</dbReference>
<evidence type="ECO:0000259" key="6">
    <source>
        <dbReference type="PROSITE" id="PS51698"/>
    </source>
</evidence>
<evidence type="ECO:0000256" key="5">
    <source>
        <dbReference type="SAM" id="MobiDB-lite"/>
    </source>
</evidence>
<dbReference type="CDD" id="cd09272">
    <property type="entry name" value="RNase_HI_RT_Ty1"/>
    <property type="match status" value="1"/>
</dbReference>
<protein>
    <recommendedName>
        <fullName evidence="4 6">U-box domain-containing protein</fullName>
        <ecNumber evidence="4">2.3.2.27</ecNumber>
    </recommendedName>
    <alternativeName>
        <fullName evidence="4">RING-type E3 ubiquitin transferase PUB</fullName>
    </alternativeName>
</protein>
<dbReference type="CDD" id="cd16664">
    <property type="entry name" value="RING-Ubox_PUB"/>
    <property type="match status" value="1"/>
</dbReference>
<gene>
    <name evidence="7" type="ORF">Tco_1043205</name>
</gene>
<comment type="caution">
    <text evidence="7">The sequence shown here is derived from an EMBL/GenBank/DDBJ whole genome shotgun (WGS) entry which is preliminary data.</text>
</comment>
<dbReference type="InterPro" id="IPR026960">
    <property type="entry name" value="RVT-Znf"/>
</dbReference>
<feature type="region of interest" description="Disordered" evidence="5">
    <location>
        <begin position="1375"/>
        <end position="1427"/>
    </location>
</feature>
<evidence type="ECO:0000256" key="3">
    <source>
        <dbReference type="ARBA" id="ARBA00022786"/>
    </source>
</evidence>
<evidence type="ECO:0000313" key="7">
    <source>
        <dbReference type="EMBL" id="GJT76480.1"/>
    </source>
</evidence>
<dbReference type="Pfam" id="PF13966">
    <property type="entry name" value="zf-RVT"/>
    <property type="match status" value="1"/>
</dbReference>
<evidence type="ECO:0000256" key="2">
    <source>
        <dbReference type="ARBA" id="ARBA00022679"/>
    </source>
</evidence>
<reference evidence="7" key="1">
    <citation type="journal article" date="2022" name="Int. J. Mol. Sci.">
        <title>Draft Genome of Tanacetum Coccineum: Genomic Comparison of Closely Related Tanacetum-Family Plants.</title>
        <authorList>
            <person name="Yamashiro T."/>
            <person name="Shiraishi A."/>
            <person name="Nakayama K."/>
            <person name="Satake H."/>
        </authorList>
    </citation>
    <scope>NUCLEOTIDE SEQUENCE</scope>
</reference>
<accession>A0ABQ5GM11</accession>
<sequence length="1427" mass="161480">MQLMKDPVTISTGITYDRESIERWLFTCRNTSCPVTKQTLFDTELTPNHTLRRLIQSWCTVNSIHVLDPVSTPKKPLDKCLIMKLIDEAKIHPHNKIKCLRKIRSIVLASDRGETCMEGSGLFEFLAKVILKENDQCFFVTEACDEALIVLHHFQCTDLQLRNCKPVLDNKLELSNALLNVMRFGSVQTRSHAITPLRSVFRVMDPTQIAGLKSDIFDEIIRILKCNVSQQTLKTSLEICRCAKGREKLVEHAAGFVTVSKKILRVSHIASDRAVRILCLVCRFSACLRVLQEMVEVGVVSKLCLMIQVDSGERTKDRVKQILALHSKVMLDTVGAEMQVVNKSEKAISLQQDDNVILTPDNRQEAISQVLPINFDGLAKAVKKGDTIFVGQYLFTGSETTSVWLEVDKVDGNDVDCKIQNSATLAGARELSNLKVKSLMASSLDAAREPIPTSTMLISVSRGENVAFHNCKKDDLNLEAKDYAVRKEAKQRRELETWNSELLIYRTVVNFVGKKTRPRKGMILECPVCSTLMYPPIHQPNEWALKYPSLNNVTTPHLSNDVDRLKWRNLNAVDSEFSVAKVWDYIRPRNNEVDWFHVVWFSHQIPRHAIHLWLVIKRKLKTQVTLRQWDEHLKQFMGISNIPSDLNSIVKFLIPSAKLRSARSVIVKLIVLLLSLSLLLPATSYGKNVMIGFYEEEKISRSGILPVAIIDRQLPFEYTIASRSTDVMVPISPAPPVDSTAQVLAQWNMVYDAHNEVACLILGTGIERFDLIQTFHACKQDEGKSVSSNFAGFVRNYNMHNMEKIIGELHALLIEYEKCLPKKAAIQQVMAIQGVGIQKANKKSLNAKGKEHPKKDDACHHYKEVGHCKRNCLAYLAELIKKKKQVGIASSSGYPKETMGYYFYFLPENKIVVARYAEFLEKNLISQEVSGRAEKLEEIQDKDTSPSSENTSKIPMGLKVSNHLKRKLFSFMQSLKDNQVWRLVDLPPNGKTVGSKWLFKKKTDMDGNVHTYKARLVAKSFTQTYGVDYEETFSPIDDIRVIRILVVITAIRSLNKRFDEEIKRFGFAQNLDESCVYQKASGSNVTFLNLYVDDIIIMRNHISSLQSVKSYLGKCFAMKDLGEVSFIRGIKIYRDRSKRLIRLSQSAYMDKILKRFRMDTSKRGYIPMQERLDLNKTQSASTPKEVKRMQNIPYASAVGEPHWIAVKTILKDDTKSQTGYVFVLNGGALDWKSSKQSSTAMSATEAEYIATSEAAMEAVWIMKNGSFRQNALSSASKTFFERVNIDGPNFNDGIGLKNCLEKTPAVEDLRSGSTFYKVANGQGKSVSEHVLEMKGLMDQLHTLGKPYDNDMAVNLINRSLNKDFGDFGLKDKVTPTPQVFSIQKGRDNKSKPQGNKQKKGKGKADKNKQVVPSQPKPNPKKRKEKPY</sequence>
<name>A0ABQ5GM11_9ASTR</name>
<dbReference type="PANTHER" id="PTHR22849:SF11">
    <property type="entry name" value="U-BOX DOMAIN-CONTAINING PROTEIN"/>
    <property type="match status" value="1"/>
</dbReference>
<feature type="compositionally biased region" description="Basic residues" evidence="5">
    <location>
        <begin position="1418"/>
        <end position="1427"/>
    </location>
</feature>
<dbReference type="Pfam" id="PF25598">
    <property type="entry name" value="ARM_PUB"/>
    <property type="match status" value="1"/>
</dbReference>
<evidence type="ECO:0000256" key="4">
    <source>
        <dbReference type="RuleBase" id="RU369093"/>
    </source>
</evidence>
<dbReference type="SMART" id="SM00504">
    <property type="entry name" value="Ubox"/>
    <property type="match status" value="1"/>
</dbReference>
<dbReference type="PANTHER" id="PTHR22849">
    <property type="entry name" value="WDSAM1 PROTEIN"/>
    <property type="match status" value="1"/>
</dbReference>
<feature type="domain" description="U-box" evidence="6">
    <location>
        <begin position="1"/>
        <end position="65"/>
    </location>
</feature>
<dbReference type="PROSITE" id="PS51698">
    <property type="entry name" value="U_BOX"/>
    <property type="match status" value="1"/>
</dbReference>
<comment type="pathway">
    <text evidence="1 4">Protein modification; protein ubiquitination.</text>
</comment>
<dbReference type="SUPFAM" id="SSF57850">
    <property type="entry name" value="RING/U-box"/>
    <property type="match status" value="1"/>
</dbReference>
<dbReference type="InterPro" id="IPR003613">
    <property type="entry name" value="Ubox_domain"/>
</dbReference>
<comment type="catalytic activity">
    <reaction evidence="4">
        <text>S-ubiquitinyl-[E2 ubiquitin-conjugating enzyme]-L-cysteine + [acceptor protein]-L-lysine = [E2 ubiquitin-conjugating enzyme]-L-cysteine + N(6)-ubiquitinyl-[acceptor protein]-L-lysine.</text>
        <dbReference type="EC" id="2.3.2.27"/>
    </reaction>
</comment>
<comment type="function">
    <text evidence="4">Functions as an E3 ubiquitin ligase.</text>
</comment>
<organism evidence="7 8">
    <name type="scientific">Tanacetum coccineum</name>
    <dbReference type="NCBI Taxonomy" id="301880"/>
    <lineage>
        <taxon>Eukaryota</taxon>
        <taxon>Viridiplantae</taxon>
        <taxon>Streptophyta</taxon>
        <taxon>Embryophyta</taxon>
        <taxon>Tracheophyta</taxon>
        <taxon>Spermatophyta</taxon>
        <taxon>Magnoliopsida</taxon>
        <taxon>eudicotyledons</taxon>
        <taxon>Gunneridae</taxon>
        <taxon>Pentapetalae</taxon>
        <taxon>asterids</taxon>
        <taxon>campanulids</taxon>
        <taxon>Asterales</taxon>
        <taxon>Asteraceae</taxon>
        <taxon>Asteroideae</taxon>
        <taxon>Anthemideae</taxon>
        <taxon>Anthemidinae</taxon>
        <taxon>Tanacetum</taxon>
    </lineage>
</organism>
<dbReference type="InterPro" id="IPR045210">
    <property type="entry name" value="RING-Ubox_PUB"/>
</dbReference>
<dbReference type="InterPro" id="IPR045185">
    <property type="entry name" value="PUB22/23/24-like"/>
</dbReference>
<dbReference type="InterPro" id="IPR015806">
    <property type="entry name" value="Pyrv_Knase_insert_dom_sf"/>
</dbReference>